<dbReference type="STRING" id="1503961.SAMN05421736_111153"/>
<dbReference type="PANTHER" id="PTHR33204">
    <property type="entry name" value="TRANSCRIPTIONAL REGULATOR, MARR FAMILY"/>
    <property type="match status" value="1"/>
</dbReference>
<keyword evidence="2 5" id="KW-0238">DNA-binding</keyword>
<evidence type="ECO:0000256" key="2">
    <source>
        <dbReference type="ARBA" id="ARBA00023125"/>
    </source>
</evidence>
<dbReference type="GO" id="GO:0003677">
    <property type="term" value="F:DNA binding"/>
    <property type="evidence" value="ECO:0007669"/>
    <property type="project" value="UniProtKB-KW"/>
</dbReference>
<proteinExistence type="predicted"/>
<dbReference type="InterPro" id="IPR036390">
    <property type="entry name" value="WH_DNA-bd_sf"/>
</dbReference>
<dbReference type="Gene3D" id="1.10.10.10">
    <property type="entry name" value="Winged helix-like DNA-binding domain superfamily/Winged helix DNA-binding domain"/>
    <property type="match status" value="1"/>
</dbReference>
<dbReference type="OrthoDB" id="9791143at2"/>
<gene>
    <name evidence="5" type="ORF">SAMN05421736_111153</name>
</gene>
<dbReference type="SUPFAM" id="SSF46785">
    <property type="entry name" value="Winged helix' DNA-binding domain"/>
    <property type="match status" value="1"/>
</dbReference>
<dbReference type="PANTHER" id="PTHR33204:SF29">
    <property type="entry name" value="TRANSCRIPTIONAL REGULATOR"/>
    <property type="match status" value="1"/>
</dbReference>
<dbReference type="EMBL" id="FNPI01000011">
    <property type="protein sequence ID" value="SDZ39635.1"/>
    <property type="molecule type" value="Genomic_DNA"/>
</dbReference>
<evidence type="ECO:0000256" key="3">
    <source>
        <dbReference type="ARBA" id="ARBA00023163"/>
    </source>
</evidence>
<dbReference type="AlphaFoldDB" id="A0A1H3SQ03"/>
<keyword evidence="3" id="KW-0804">Transcription</keyword>
<evidence type="ECO:0000256" key="1">
    <source>
        <dbReference type="ARBA" id="ARBA00023015"/>
    </source>
</evidence>
<keyword evidence="6" id="KW-1185">Reference proteome</keyword>
<evidence type="ECO:0000313" key="5">
    <source>
        <dbReference type="EMBL" id="SDZ39635.1"/>
    </source>
</evidence>
<sequence length="119" mass="13880">MSTLCKFETALEILVGKWKPVILLQLFANGTMRFSELQKAIPDITKKMLTQQLRELQYHDIIHREVYNQIPPKVEYSITEYGQQLTPLLQAMNDWGTAHIAHLQELYGEEHSARSLKRN</sequence>
<protein>
    <submittedName>
        <fullName evidence="5">DNA-binding transcriptional regulator, HxlR family</fullName>
    </submittedName>
</protein>
<feature type="domain" description="HTH hxlR-type" evidence="4">
    <location>
        <begin position="5"/>
        <end position="104"/>
    </location>
</feature>
<accession>A0A1H3SQ03</accession>
<evidence type="ECO:0000259" key="4">
    <source>
        <dbReference type="PROSITE" id="PS51118"/>
    </source>
</evidence>
<organism evidence="5 6">
    <name type="scientific">Evansella caseinilytica</name>
    <dbReference type="NCBI Taxonomy" id="1503961"/>
    <lineage>
        <taxon>Bacteria</taxon>
        <taxon>Bacillati</taxon>
        <taxon>Bacillota</taxon>
        <taxon>Bacilli</taxon>
        <taxon>Bacillales</taxon>
        <taxon>Bacillaceae</taxon>
        <taxon>Evansella</taxon>
    </lineage>
</organism>
<name>A0A1H3SQ03_9BACI</name>
<dbReference type="PROSITE" id="PS51118">
    <property type="entry name" value="HTH_HXLR"/>
    <property type="match status" value="1"/>
</dbReference>
<dbReference type="InterPro" id="IPR002577">
    <property type="entry name" value="HTH_HxlR"/>
</dbReference>
<keyword evidence="1" id="KW-0805">Transcription regulation</keyword>
<dbReference type="InterPro" id="IPR036388">
    <property type="entry name" value="WH-like_DNA-bd_sf"/>
</dbReference>
<dbReference type="Pfam" id="PF01638">
    <property type="entry name" value="HxlR"/>
    <property type="match status" value="1"/>
</dbReference>
<reference evidence="6" key="1">
    <citation type="submission" date="2016-10" db="EMBL/GenBank/DDBJ databases">
        <authorList>
            <person name="Varghese N."/>
            <person name="Submissions S."/>
        </authorList>
    </citation>
    <scope>NUCLEOTIDE SEQUENCE [LARGE SCALE GENOMIC DNA]</scope>
    <source>
        <strain evidence="6">SP</strain>
    </source>
</reference>
<evidence type="ECO:0000313" key="6">
    <source>
        <dbReference type="Proteomes" id="UP000198935"/>
    </source>
</evidence>
<dbReference type="Proteomes" id="UP000198935">
    <property type="component" value="Unassembled WGS sequence"/>
</dbReference>